<accession>A0AAN8MIP1</accession>
<evidence type="ECO:0000256" key="1">
    <source>
        <dbReference type="SAM" id="MobiDB-lite"/>
    </source>
</evidence>
<feature type="compositionally biased region" description="Polar residues" evidence="1">
    <location>
        <begin position="258"/>
        <end position="276"/>
    </location>
</feature>
<gene>
    <name evidence="3" type="ORF">TWF718_003419</name>
</gene>
<dbReference type="Proteomes" id="UP001313282">
    <property type="component" value="Unassembled WGS sequence"/>
</dbReference>
<evidence type="ECO:0000313" key="4">
    <source>
        <dbReference type="Proteomes" id="UP001313282"/>
    </source>
</evidence>
<feature type="region of interest" description="Disordered" evidence="1">
    <location>
        <begin position="228"/>
        <end position="294"/>
    </location>
</feature>
<protein>
    <recommendedName>
        <fullName evidence="2">C2H2-type domain-containing protein</fullName>
    </recommendedName>
</protein>
<feature type="region of interest" description="Disordered" evidence="1">
    <location>
        <begin position="187"/>
        <end position="207"/>
    </location>
</feature>
<evidence type="ECO:0000259" key="2">
    <source>
        <dbReference type="PROSITE" id="PS00028"/>
    </source>
</evidence>
<dbReference type="AlphaFoldDB" id="A0AAN8MIP1"/>
<sequence>MDQTMMNTACPYCQTPLPERRCCMEWICQKILPERLALMHLTPTRTTENRPPELSRGVRRPASEDSVDATTITKRQRRRPVPPRNPNYASRVLGNLPHASAESQSQYLIPQGGINLTSLDANAHAQDLQNEFRCAGDVNNARIGERQLAEVGYRQPYDDYQLSPGLARSGPNALDYYRISDGVYEQPFQNSDVAPSPQMGPPAQSQMGPSTFYSYFDGNELFQGGIEDLRSKNLPDNPAHGSPSKGRGVDSPPDSLRPDSQPNQIENTIGSNLSNGEQRRYPAVRKPRNDNRGEQKINCDVEGCPALFSTTDTLRKHKQDKHHSQYIYSAKCLFDGCKSKYTAGTEATAKSNLRIHQRRKHGYGAKELEDRTFLITKSQKLV</sequence>
<keyword evidence="4" id="KW-1185">Reference proteome</keyword>
<comment type="caution">
    <text evidence="3">The sequence shown here is derived from an EMBL/GenBank/DDBJ whole genome shotgun (WGS) entry which is preliminary data.</text>
</comment>
<name>A0AAN8MIP1_9PEZI</name>
<dbReference type="SMART" id="SM00355">
    <property type="entry name" value="ZnF_C2H2"/>
    <property type="match status" value="2"/>
</dbReference>
<proteinExistence type="predicted"/>
<evidence type="ECO:0000313" key="3">
    <source>
        <dbReference type="EMBL" id="KAK6329992.1"/>
    </source>
</evidence>
<feature type="region of interest" description="Disordered" evidence="1">
    <location>
        <begin position="44"/>
        <end position="89"/>
    </location>
</feature>
<reference evidence="3 4" key="1">
    <citation type="submission" date="2019-10" db="EMBL/GenBank/DDBJ databases">
        <authorList>
            <person name="Palmer J.M."/>
        </authorList>
    </citation>
    <scope>NUCLEOTIDE SEQUENCE [LARGE SCALE GENOMIC DNA]</scope>
    <source>
        <strain evidence="3 4">TWF718</strain>
    </source>
</reference>
<dbReference type="PROSITE" id="PS00028">
    <property type="entry name" value="ZINC_FINGER_C2H2_1"/>
    <property type="match status" value="1"/>
</dbReference>
<organism evidence="3 4">
    <name type="scientific">Orbilia javanica</name>
    <dbReference type="NCBI Taxonomy" id="47235"/>
    <lineage>
        <taxon>Eukaryota</taxon>
        <taxon>Fungi</taxon>
        <taxon>Dikarya</taxon>
        <taxon>Ascomycota</taxon>
        <taxon>Pezizomycotina</taxon>
        <taxon>Orbiliomycetes</taxon>
        <taxon>Orbiliales</taxon>
        <taxon>Orbiliaceae</taxon>
        <taxon>Orbilia</taxon>
    </lineage>
</organism>
<dbReference type="InterPro" id="IPR013087">
    <property type="entry name" value="Znf_C2H2_type"/>
</dbReference>
<feature type="domain" description="C2H2-type" evidence="2">
    <location>
        <begin position="299"/>
        <end position="323"/>
    </location>
</feature>
<dbReference type="EMBL" id="JAVHNR010000012">
    <property type="protein sequence ID" value="KAK6329992.1"/>
    <property type="molecule type" value="Genomic_DNA"/>
</dbReference>